<comment type="caution">
    <text evidence="2">The sequence shown here is derived from an EMBL/GenBank/DDBJ whole genome shotgun (WGS) entry which is preliminary data.</text>
</comment>
<dbReference type="Proteomes" id="UP001222770">
    <property type="component" value="Unassembled WGS sequence"/>
</dbReference>
<gene>
    <name evidence="2" type="ORF">POM99_02775</name>
</gene>
<evidence type="ECO:0000256" key="1">
    <source>
        <dbReference type="SAM" id="Phobius"/>
    </source>
</evidence>
<evidence type="ECO:0000313" key="3">
    <source>
        <dbReference type="Proteomes" id="UP001222770"/>
    </source>
</evidence>
<feature type="transmembrane region" description="Helical" evidence="1">
    <location>
        <begin position="73"/>
        <end position="93"/>
    </location>
</feature>
<name>A0ABT6CGA2_9SPHN</name>
<keyword evidence="1" id="KW-0812">Transmembrane</keyword>
<proteinExistence type="predicted"/>
<keyword evidence="1" id="KW-0472">Membrane</keyword>
<evidence type="ECO:0008006" key="4">
    <source>
        <dbReference type="Google" id="ProtNLM"/>
    </source>
</evidence>
<sequence>MAGEAHESERILASARQSLQVQRAGGRRRSIGQRSAEMKRRHYLGKLTRAAMAVAVILLGGMVAGLILNGIGITGLFVMALAVVAALAFFTTFPRMKVPSLPSLNSGDVRTMVGRTELWLEAQRPALPAPAVRLVDQIGVQLDGLGQQLEGIDQSEPAVAEVRKLVGEHLPGMVESWRKIPPHLRREERGGRNADEQLSDGLGKISAEIDAITRQLAAGDLDALAVRGRYLDYRYGNGLDEPPLIEAPKDA</sequence>
<dbReference type="RefSeq" id="WP_277275275.1">
    <property type="nucleotide sequence ID" value="NZ_JAROCY010000002.1"/>
</dbReference>
<evidence type="ECO:0000313" key="2">
    <source>
        <dbReference type="EMBL" id="MDF8332115.1"/>
    </source>
</evidence>
<keyword evidence="1" id="KW-1133">Transmembrane helix</keyword>
<feature type="transmembrane region" description="Helical" evidence="1">
    <location>
        <begin position="47"/>
        <end position="67"/>
    </location>
</feature>
<organism evidence="2 3">
    <name type="scientific">Novosphingobium cyanobacteriorum</name>
    <dbReference type="NCBI Taxonomy" id="3024215"/>
    <lineage>
        <taxon>Bacteria</taxon>
        <taxon>Pseudomonadati</taxon>
        <taxon>Pseudomonadota</taxon>
        <taxon>Alphaproteobacteria</taxon>
        <taxon>Sphingomonadales</taxon>
        <taxon>Sphingomonadaceae</taxon>
        <taxon>Novosphingobium</taxon>
    </lineage>
</organism>
<protein>
    <recommendedName>
        <fullName evidence="4">5-bromo-4-chloroindolyl phosphate hydrolysis protein</fullName>
    </recommendedName>
</protein>
<accession>A0ABT6CGA2</accession>
<keyword evidence="3" id="KW-1185">Reference proteome</keyword>
<dbReference type="EMBL" id="JAROCY010000002">
    <property type="protein sequence ID" value="MDF8332115.1"/>
    <property type="molecule type" value="Genomic_DNA"/>
</dbReference>
<reference evidence="2 3" key="1">
    <citation type="submission" date="2023-03" db="EMBL/GenBank/DDBJ databases">
        <title>Novosphingobium cyanobacteriorum sp. nov., isolated from a eutrophic reservoir during the Microcystis bloom period.</title>
        <authorList>
            <person name="Kang M."/>
            <person name="Le V."/>
            <person name="Ko S.-R."/>
            <person name="Lee S.-A."/>
            <person name="Ahn C.-Y."/>
        </authorList>
    </citation>
    <scope>NUCLEOTIDE SEQUENCE [LARGE SCALE GENOMIC DNA]</scope>
    <source>
        <strain evidence="2 3">HBC54</strain>
    </source>
</reference>